<name>A0ABS2D2Y4_9SPHN</name>
<evidence type="ECO:0008006" key="4">
    <source>
        <dbReference type="Google" id="ProtNLM"/>
    </source>
</evidence>
<accession>A0ABS2D2Y4</accession>
<evidence type="ECO:0000256" key="1">
    <source>
        <dbReference type="SAM" id="MobiDB-lite"/>
    </source>
</evidence>
<reference evidence="2 3" key="1">
    <citation type="submission" date="2020-12" db="EMBL/GenBank/DDBJ databases">
        <title>Sphingomonas sp.</title>
        <authorList>
            <person name="Kim M.K."/>
        </authorList>
    </citation>
    <scope>NUCLEOTIDE SEQUENCE [LARGE SCALE GENOMIC DNA]</scope>
    <source>
        <strain evidence="2 3">BT552</strain>
    </source>
</reference>
<dbReference type="EMBL" id="JAFEMC010000001">
    <property type="protein sequence ID" value="MBM6575288.1"/>
    <property type="molecule type" value="Genomic_DNA"/>
</dbReference>
<protein>
    <recommendedName>
        <fullName evidence="4">Flagellar hook-length control protein FliK</fullName>
    </recommendedName>
</protein>
<keyword evidence="3" id="KW-1185">Reference proteome</keyword>
<organism evidence="2 3">
    <name type="scientific">Sphingomonas longa</name>
    <dbReference type="NCBI Taxonomy" id="2778730"/>
    <lineage>
        <taxon>Bacteria</taxon>
        <taxon>Pseudomonadati</taxon>
        <taxon>Pseudomonadota</taxon>
        <taxon>Alphaproteobacteria</taxon>
        <taxon>Sphingomonadales</taxon>
        <taxon>Sphingomonadaceae</taxon>
        <taxon>Sphingomonas</taxon>
    </lineage>
</organism>
<dbReference type="RefSeq" id="WP_204194046.1">
    <property type="nucleotide sequence ID" value="NZ_JAFEMC010000001.1"/>
</dbReference>
<sequence>MTSIDSSRSASQPQRTSRTASPHQPQQQPADAKAMGEALASARRQMPPVPARPGGMPQRAPTSAATAAQRDGTAGEMAAALSAARGRDGDAALADRFRLDREGGDGSAGFGQAQTAAPPAPLPMPQMPSAMIDPSGFAQMLADLWTRENGKGHKEVQVRFGDSAWPATGARLVRNAAGTLDVALLVDSAATGFGDRLPGLERHLADAGVAVGSLAMEADG</sequence>
<evidence type="ECO:0000313" key="3">
    <source>
        <dbReference type="Proteomes" id="UP000763641"/>
    </source>
</evidence>
<dbReference type="Proteomes" id="UP000763641">
    <property type="component" value="Unassembled WGS sequence"/>
</dbReference>
<comment type="caution">
    <text evidence="2">The sequence shown here is derived from an EMBL/GenBank/DDBJ whole genome shotgun (WGS) entry which is preliminary data.</text>
</comment>
<proteinExistence type="predicted"/>
<feature type="region of interest" description="Disordered" evidence="1">
    <location>
        <begin position="1"/>
        <end position="77"/>
    </location>
</feature>
<gene>
    <name evidence="2" type="ORF">ILT43_02815</name>
</gene>
<feature type="compositionally biased region" description="Polar residues" evidence="1">
    <location>
        <begin position="1"/>
        <end position="29"/>
    </location>
</feature>
<evidence type="ECO:0000313" key="2">
    <source>
        <dbReference type="EMBL" id="MBM6575288.1"/>
    </source>
</evidence>